<sequence>MKTTLSKKASNSLALASAYEQQSVYHNTDPASGSLSTQQSYNLAVAWGIL</sequence>
<accession>A0A5B0PFK7</accession>
<organism evidence="1 2">
    <name type="scientific">Puccinia graminis f. sp. tritici</name>
    <dbReference type="NCBI Taxonomy" id="56615"/>
    <lineage>
        <taxon>Eukaryota</taxon>
        <taxon>Fungi</taxon>
        <taxon>Dikarya</taxon>
        <taxon>Basidiomycota</taxon>
        <taxon>Pucciniomycotina</taxon>
        <taxon>Pucciniomycetes</taxon>
        <taxon>Pucciniales</taxon>
        <taxon>Pucciniaceae</taxon>
        <taxon>Puccinia</taxon>
    </lineage>
</organism>
<proteinExistence type="predicted"/>
<name>A0A5B0PFK7_PUCGR</name>
<comment type="caution">
    <text evidence="1">The sequence shown here is derived from an EMBL/GenBank/DDBJ whole genome shotgun (WGS) entry which is preliminary data.</text>
</comment>
<evidence type="ECO:0000313" key="2">
    <source>
        <dbReference type="Proteomes" id="UP000325313"/>
    </source>
</evidence>
<gene>
    <name evidence="1" type="ORF">PGTUg99_024479</name>
</gene>
<evidence type="ECO:0000313" key="1">
    <source>
        <dbReference type="EMBL" id="KAA1100377.1"/>
    </source>
</evidence>
<protein>
    <submittedName>
        <fullName evidence="1">Uncharacterized protein</fullName>
    </submittedName>
</protein>
<dbReference type="AlphaFoldDB" id="A0A5B0PFK7"/>
<dbReference type="Proteomes" id="UP000325313">
    <property type="component" value="Unassembled WGS sequence"/>
</dbReference>
<dbReference type="EMBL" id="VDEP01000341">
    <property type="protein sequence ID" value="KAA1100377.1"/>
    <property type="molecule type" value="Genomic_DNA"/>
</dbReference>
<reference evidence="1 2" key="1">
    <citation type="submission" date="2019-05" db="EMBL/GenBank/DDBJ databases">
        <title>Emergence of the Ug99 lineage of the wheat stem rust pathogen through somatic hybridization.</title>
        <authorList>
            <person name="Li F."/>
            <person name="Upadhyaya N.M."/>
            <person name="Sperschneider J."/>
            <person name="Matny O."/>
            <person name="Nguyen-Phuc H."/>
            <person name="Mago R."/>
            <person name="Raley C."/>
            <person name="Miller M.E."/>
            <person name="Silverstein K.A.T."/>
            <person name="Henningsen E."/>
            <person name="Hirsch C.D."/>
            <person name="Visser B."/>
            <person name="Pretorius Z.A."/>
            <person name="Steffenson B.J."/>
            <person name="Schwessinger B."/>
            <person name="Dodds P.N."/>
            <person name="Figueroa M."/>
        </authorList>
    </citation>
    <scope>NUCLEOTIDE SEQUENCE [LARGE SCALE GENOMIC DNA]</scope>
    <source>
        <strain evidence="1 2">Ug99</strain>
    </source>
</reference>